<proteinExistence type="predicted"/>
<dbReference type="Proteomes" id="UP000006727">
    <property type="component" value="Chromosome 10"/>
</dbReference>
<evidence type="ECO:0000313" key="3">
    <source>
        <dbReference type="Proteomes" id="UP000006727"/>
    </source>
</evidence>
<dbReference type="PaxDb" id="3218-PP1S322_46V6.1"/>
<dbReference type="InParanoid" id="A0A2K1JYZ5"/>
<dbReference type="Gramene" id="Pp3c10_14410V3.1">
    <property type="protein sequence ID" value="Pp3c10_14410V3.1"/>
    <property type="gene ID" value="Pp3c10_14410"/>
</dbReference>
<dbReference type="EnsemblPlants" id="Pp3c10_14410V3.1">
    <property type="protein sequence ID" value="Pp3c10_14410V3.1"/>
    <property type="gene ID" value="Pp3c10_14410"/>
</dbReference>
<gene>
    <name evidence="1" type="ORF">PHYPA_013878</name>
</gene>
<sequence length="270" mass="30323">MRKVNDNISLQGREEIKKAFEFMLDHIGALLVPGNPRFSAVTPQEESSKTIAVGTAYHKLFCLLFTLSRFRKIMKVLRIPGNPQQLDPVDLTKHVAFTYEHVANAVCNVLIINDVTSTAVTYIQQLVRRYGFLDLLDLDHMSHQQMFKSYRQRWKRQADVLQLQRNLLAGAAGNNGSNISIVRPDVTTVMVYDPRQGFGSSLMHPPGPYFIQGEVLIMLSGGMSALLMQPMTLPPPAEPWPPHGSFHSPSLSGLWALLEFRQDYNASATM</sequence>
<organism evidence="1">
    <name type="scientific">Physcomitrium patens</name>
    <name type="common">Spreading-leaved earth moss</name>
    <name type="synonym">Physcomitrella patens</name>
    <dbReference type="NCBI Taxonomy" id="3218"/>
    <lineage>
        <taxon>Eukaryota</taxon>
        <taxon>Viridiplantae</taxon>
        <taxon>Streptophyta</taxon>
        <taxon>Embryophyta</taxon>
        <taxon>Bryophyta</taxon>
        <taxon>Bryophytina</taxon>
        <taxon>Bryopsida</taxon>
        <taxon>Funariidae</taxon>
        <taxon>Funariales</taxon>
        <taxon>Funariaceae</taxon>
        <taxon>Physcomitrium</taxon>
    </lineage>
</organism>
<accession>A0A2K1JYZ5</accession>
<name>A0A2K1JYZ5_PHYPA</name>
<dbReference type="EMBL" id="ABEU02000010">
    <property type="protein sequence ID" value="PNR46758.1"/>
    <property type="molecule type" value="Genomic_DNA"/>
</dbReference>
<reference evidence="1 3" key="1">
    <citation type="journal article" date="2008" name="Science">
        <title>The Physcomitrella genome reveals evolutionary insights into the conquest of land by plants.</title>
        <authorList>
            <person name="Rensing S."/>
            <person name="Lang D."/>
            <person name="Zimmer A."/>
            <person name="Terry A."/>
            <person name="Salamov A."/>
            <person name="Shapiro H."/>
            <person name="Nishiyama T."/>
            <person name="Perroud P.-F."/>
            <person name="Lindquist E."/>
            <person name="Kamisugi Y."/>
            <person name="Tanahashi T."/>
            <person name="Sakakibara K."/>
            <person name="Fujita T."/>
            <person name="Oishi K."/>
            <person name="Shin-I T."/>
            <person name="Kuroki Y."/>
            <person name="Toyoda A."/>
            <person name="Suzuki Y."/>
            <person name="Hashimoto A."/>
            <person name="Yamaguchi K."/>
            <person name="Sugano A."/>
            <person name="Kohara Y."/>
            <person name="Fujiyama A."/>
            <person name="Anterola A."/>
            <person name="Aoki S."/>
            <person name="Ashton N."/>
            <person name="Barbazuk W.B."/>
            <person name="Barker E."/>
            <person name="Bennetzen J."/>
            <person name="Bezanilla M."/>
            <person name="Blankenship R."/>
            <person name="Cho S.H."/>
            <person name="Dutcher S."/>
            <person name="Estelle M."/>
            <person name="Fawcett J.A."/>
            <person name="Gundlach H."/>
            <person name="Hanada K."/>
            <person name="Heyl A."/>
            <person name="Hicks K.A."/>
            <person name="Hugh J."/>
            <person name="Lohr M."/>
            <person name="Mayer K."/>
            <person name="Melkozernov A."/>
            <person name="Murata T."/>
            <person name="Nelson D."/>
            <person name="Pils B."/>
            <person name="Prigge M."/>
            <person name="Reiss B."/>
            <person name="Renner T."/>
            <person name="Rombauts S."/>
            <person name="Rushton P."/>
            <person name="Sanderfoot A."/>
            <person name="Schween G."/>
            <person name="Shiu S.-H."/>
            <person name="Stueber K."/>
            <person name="Theodoulou F.L."/>
            <person name="Tu H."/>
            <person name="Van de Peer Y."/>
            <person name="Verrier P.J."/>
            <person name="Waters E."/>
            <person name="Wood A."/>
            <person name="Yang L."/>
            <person name="Cove D."/>
            <person name="Cuming A."/>
            <person name="Hasebe M."/>
            <person name="Lucas S."/>
            <person name="Mishler D.B."/>
            <person name="Reski R."/>
            <person name="Grigoriev I."/>
            <person name="Quatrano R.S."/>
            <person name="Boore J.L."/>
        </authorList>
    </citation>
    <scope>NUCLEOTIDE SEQUENCE [LARGE SCALE GENOMIC DNA]</scope>
    <source>
        <strain evidence="2 3">cv. Gransden 2004</strain>
    </source>
</reference>
<evidence type="ECO:0000313" key="2">
    <source>
        <dbReference type="EnsemblPlants" id="Pp3c10_14410V3.1"/>
    </source>
</evidence>
<keyword evidence="3" id="KW-1185">Reference proteome</keyword>
<dbReference type="AlphaFoldDB" id="A0A2K1JYZ5"/>
<protein>
    <submittedName>
        <fullName evidence="1 2">Uncharacterized protein</fullName>
    </submittedName>
</protein>
<reference evidence="1 3" key="2">
    <citation type="journal article" date="2018" name="Plant J.">
        <title>The Physcomitrella patens chromosome-scale assembly reveals moss genome structure and evolution.</title>
        <authorList>
            <person name="Lang D."/>
            <person name="Ullrich K.K."/>
            <person name="Murat F."/>
            <person name="Fuchs J."/>
            <person name="Jenkins J."/>
            <person name="Haas F.B."/>
            <person name="Piednoel M."/>
            <person name="Gundlach H."/>
            <person name="Van Bel M."/>
            <person name="Meyberg R."/>
            <person name="Vives C."/>
            <person name="Morata J."/>
            <person name="Symeonidi A."/>
            <person name="Hiss M."/>
            <person name="Muchero W."/>
            <person name="Kamisugi Y."/>
            <person name="Saleh O."/>
            <person name="Blanc G."/>
            <person name="Decker E.L."/>
            <person name="van Gessel N."/>
            <person name="Grimwood J."/>
            <person name="Hayes R.D."/>
            <person name="Graham S.W."/>
            <person name="Gunter L.E."/>
            <person name="McDaniel S.F."/>
            <person name="Hoernstein S.N.W."/>
            <person name="Larsson A."/>
            <person name="Li F.W."/>
            <person name="Perroud P.F."/>
            <person name="Phillips J."/>
            <person name="Ranjan P."/>
            <person name="Rokshar D.S."/>
            <person name="Rothfels C.J."/>
            <person name="Schneider L."/>
            <person name="Shu S."/>
            <person name="Stevenson D.W."/>
            <person name="Thummler F."/>
            <person name="Tillich M."/>
            <person name="Villarreal Aguilar J.C."/>
            <person name="Widiez T."/>
            <person name="Wong G.K."/>
            <person name="Wymore A."/>
            <person name="Zhang Y."/>
            <person name="Zimmer A.D."/>
            <person name="Quatrano R.S."/>
            <person name="Mayer K.F.X."/>
            <person name="Goodstein D."/>
            <person name="Casacuberta J.M."/>
            <person name="Vandepoele K."/>
            <person name="Reski R."/>
            <person name="Cuming A.C."/>
            <person name="Tuskan G.A."/>
            <person name="Maumus F."/>
            <person name="Salse J."/>
            <person name="Schmutz J."/>
            <person name="Rensing S.A."/>
        </authorList>
    </citation>
    <scope>NUCLEOTIDE SEQUENCE [LARGE SCALE GENOMIC DNA]</scope>
    <source>
        <strain evidence="2 3">cv. Gransden 2004</strain>
    </source>
</reference>
<reference evidence="2" key="3">
    <citation type="submission" date="2020-12" db="UniProtKB">
        <authorList>
            <consortium name="EnsemblPlants"/>
        </authorList>
    </citation>
    <scope>IDENTIFICATION</scope>
</reference>
<evidence type="ECO:0000313" key="1">
    <source>
        <dbReference type="EMBL" id="PNR46758.1"/>
    </source>
</evidence>